<feature type="transmembrane region" description="Helical" evidence="1">
    <location>
        <begin position="50"/>
        <end position="73"/>
    </location>
</feature>
<dbReference type="PaxDb" id="246200-SPO2778"/>
<keyword evidence="1" id="KW-0812">Transmembrane</keyword>
<keyword evidence="1" id="KW-0472">Membrane</keyword>
<gene>
    <name evidence="2" type="ordered locus">SPO2778</name>
</gene>
<reference evidence="2 3" key="2">
    <citation type="journal article" date="2014" name="Stand. Genomic Sci.">
        <title>An updated genome annotation for the model marine bacterium Ruegeria pomeroyi DSS-3.</title>
        <authorList>
            <person name="Rivers A.R."/>
            <person name="Smith C.B."/>
            <person name="Moran M.A."/>
        </authorList>
    </citation>
    <scope>GENOME REANNOTATION</scope>
    <source>
        <strain evidence="3">ATCC 700808 / DSM 15171 / DSS-3</strain>
    </source>
</reference>
<accession>Q5LPS1</accession>
<organism evidence="2 3">
    <name type="scientific">Ruegeria pomeroyi (strain ATCC 700808 / DSM 15171 / DSS-3)</name>
    <name type="common">Silicibacter pomeroyi</name>
    <dbReference type="NCBI Taxonomy" id="246200"/>
    <lineage>
        <taxon>Bacteria</taxon>
        <taxon>Pseudomonadati</taxon>
        <taxon>Pseudomonadota</taxon>
        <taxon>Alphaproteobacteria</taxon>
        <taxon>Rhodobacterales</taxon>
        <taxon>Roseobacteraceae</taxon>
        <taxon>Ruegeria</taxon>
    </lineage>
</organism>
<dbReference type="Proteomes" id="UP000001023">
    <property type="component" value="Chromosome"/>
</dbReference>
<dbReference type="InterPro" id="IPR020308">
    <property type="entry name" value="Uncharacterised_Ynq1"/>
</dbReference>
<keyword evidence="3" id="KW-1185">Reference proteome</keyword>
<reference evidence="2 3" key="1">
    <citation type="journal article" date="2004" name="Nature">
        <title>Genome sequence of Silicibacter pomeroyi reveals adaptations to the marine environment.</title>
        <authorList>
            <person name="Moran M.A."/>
            <person name="Buchan A."/>
            <person name="Gonzalez J.M."/>
            <person name="Heidelberg J.F."/>
            <person name="Whitman W.B."/>
            <person name="Kiene R.P."/>
            <person name="Henriksen J.R."/>
            <person name="King G.M."/>
            <person name="Belas R."/>
            <person name="Fuqua C."/>
            <person name="Brinkac L."/>
            <person name="Lewis M."/>
            <person name="Johri S."/>
            <person name="Weaver B."/>
            <person name="Pai G."/>
            <person name="Eisen J.A."/>
            <person name="Rahe E."/>
            <person name="Sheldon W.M."/>
            <person name="Ye W."/>
            <person name="Miller T.R."/>
            <person name="Carlton J."/>
            <person name="Rasko D.A."/>
            <person name="Paulsen I.T."/>
            <person name="Ren Q."/>
            <person name="Daugherty S.C."/>
            <person name="Deboy R.T."/>
            <person name="Dodson R.J."/>
            <person name="Durkin A.S."/>
            <person name="Madupu R."/>
            <person name="Nelson W.C."/>
            <person name="Sullivan S.A."/>
            <person name="Rosovitz M.J."/>
            <person name="Haft D.H."/>
            <person name="Selengut J."/>
            <person name="Ward N."/>
        </authorList>
    </citation>
    <scope>NUCLEOTIDE SEQUENCE [LARGE SCALE GENOMIC DNA]</scope>
    <source>
        <strain evidence="3">ATCC 700808 / DSM 15171 / DSS-3</strain>
    </source>
</reference>
<dbReference type="HOGENOM" id="CLU_186930_1_0_5"/>
<sequence length="81" mass="9143">MARTGNMDEKLEQVIARKGRHIALVIAVTMVLWLVLSMFIGPALGLPGRYALLIDFAALAGFIYAVINIFQLWRLRQDSQR</sequence>
<dbReference type="AlphaFoldDB" id="Q5LPS1"/>
<dbReference type="STRING" id="246200.SPO2778"/>
<dbReference type="KEGG" id="sil:SPO2778"/>
<proteinExistence type="predicted"/>
<evidence type="ECO:0000313" key="2">
    <source>
        <dbReference type="EMBL" id="AAV96019.1"/>
    </source>
</evidence>
<keyword evidence="1" id="KW-1133">Transmembrane helix</keyword>
<protein>
    <submittedName>
        <fullName evidence="2">Uncharacterized protein</fullName>
    </submittedName>
</protein>
<dbReference type="EMBL" id="CP000031">
    <property type="protein sequence ID" value="AAV96019.1"/>
    <property type="molecule type" value="Genomic_DNA"/>
</dbReference>
<name>Q5LPS1_RUEPO</name>
<feature type="transmembrane region" description="Helical" evidence="1">
    <location>
        <begin position="21"/>
        <end position="44"/>
    </location>
</feature>
<dbReference type="eggNOG" id="ENOG5033H31">
    <property type="taxonomic scope" value="Bacteria"/>
</dbReference>
<dbReference type="Pfam" id="PF17272">
    <property type="entry name" value="DUF5337"/>
    <property type="match status" value="1"/>
</dbReference>
<evidence type="ECO:0000256" key="1">
    <source>
        <dbReference type="SAM" id="Phobius"/>
    </source>
</evidence>
<evidence type="ECO:0000313" key="3">
    <source>
        <dbReference type="Proteomes" id="UP000001023"/>
    </source>
</evidence>